<accession>A0A915HUF0</accession>
<sequence length="322" mass="35202">KAQIDDNVTQQQKNSTPAELQSRTKLPLKELFLEAARIEKQRQKKEAADAEAAAVVVAELNTAVPPIDSDASCKVPAKKGAYRMNSSESCFEDIKEEGESLDDELHIPTDSQSQIECAAINREAELSTPASSSISGTPKTSYISNLRKSSSSDDVTIKIGGQGDRRRQSIPDALINRKLMHILESNNLRTDVATSNSQFRPRHSLVIVAQNRPGEVELIPLQKSQIETIERDLSSETDIAFTPPPAYNEGKRPPLPPQPKDKFLPSNETKKEKSRKETVTTKGNNTGKSESTGSFLKKVMIKDEKTSGARSSTWAAAVTASS</sequence>
<protein>
    <submittedName>
        <fullName evidence="3">Uncharacterized protein</fullName>
    </submittedName>
</protein>
<feature type="region of interest" description="Disordered" evidence="1">
    <location>
        <begin position="128"/>
        <end position="147"/>
    </location>
</feature>
<keyword evidence="2" id="KW-1185">Reference proteome</keyword>
<evidence type="ECO:0000313" key="3">
    <source>
        <dbReference type="WBParaSite" id="nRc.2.0.1.t05171-RA"/>
    </source>
</evidence>
<feature type="region of interest" description="Disordered" evidence="1">
    <location>
        <begin position="1"/>
        <end position="23"/>
    </location>
</feature>
<evidence type="ECO:0000256" key="1">
    <source>
        <dbReference type="SAM" id="MobiDB-lite"/>
    </source>
</evidence>
<dbReference type="Proteomes" id="UP000887565">
    <property type="component" value="Unplaced"/>
</dbReference>
<proteinExistence type="predicted"/>
<feature type="compositionally biased region" description="Basic and acidic residues" evidence="1">
    <location>
        <begin position="259"/>
        <end position="279"/>
    </location>
</feature>
<evidence type="ECO:0000313" key="2">
    <source>
        <dbReference type="Proteomes" id="UP000887565"/>
    </source>
</evidence>
<reference evidence="3" key="1">
    <citation type="submission" date="2022-11" db="UniProtKB">
        <authorList>
            <consortium name="WormBaseParasite"/>
        </authorList>
    </citation>
    <scope>IDENTIFICATION</scope>
</reference>
<feature type="region of interest" description="Disordered" evidence="1">
    <location>
        <begin position="232"/>
        <end position="296"/>
    </location>
</feature>
<dbReference type="AlphaFoldDB" id="A0A915HUF0"/>
<dbReference type="WBParaSite" id="nRc.2.0.1.t05171-RA">
    <property type="protein sequence ID" value="nRc.2.0.1.t05171-RA"/>
    <property type="gene ID" value="nRc.2.0.1.g05171"/>
</dbReference>
<organism evidence="2 3">
    <name type="scientific">Romanomermis culicivorax</name>
    <name type="common">Nematode worm</name>
    <dbReference type="NCBI Taxonomy" id="13658"/>
    <lineage>
        <taxon>Eukaryota</taxon>
        <taxon>Metazoa</taxon>
        <taxon>Ecdysozoa</taxon>
        <taxon>Nematoda</taxon>
        <taxon>Enoplea</taxon>
        <taxon>Dorylaimia</taxon>
        <taxon>Mermithida</taxon>
        <taxon>Mermithoidea</taxon>
        <taxon>Mermithidae</taxon>
        <taxon>Romanomermis</taxon>
    </lineage>
</organism>
<feature type="compositionally biased region" description="Polar residues" evidence="1">
    <location>
        <begin position="280"/>
        <end position="294"/>
    </location>
</feature>
<name>A0A915HUF0_ROMCU</name>